<organism evidence="1 2">
    <name type="scientific">Nocardioides zhouii</name>
    <dbReference type="NCBI Taxonomy" id="1168729"/>
    <lineage>
        <taxon>Bacteria</taxon>
        <taxon>Bacillati</taxon>
        <taxon>Actinomycetota</taxon>
        <taxon>Actinomycetes</taxon>
        <taxon>Propionibacteriales</taxon>
        <taxon>Nocardioidaceae</taxon>
        <taxon>Nocardioides</taxon>
    </lineage>
</organism>
<dbReference type="SUPFAM" id="SSF51182">
    <property type="entry name" value="RmlC-like cupins"/>
    <property type="match status" value="1"/>
</dbReference>
<name>A0A4Q2T798_9ACTN</name>
<comment type="caution">
    <text evidence="1">The sequence shown here is derived from an EMBL/GenBank/DDBJ whole genome shotgun (WGS) entry which is preliminary data.</text>
</comment>
<proteinExistence type="predicted"/>
<sequence>MAPVVRVDDVAPQPWANGGGTTRELARADDGSWRISLADVDTDGPFSAFPGRRRLLTVVEGPVLGLEVDGETHVVEPQRPFAFSGDAVVVATVAEGPVRVLNVVVDPALVTPHVTVLELGRTSVLPLAGDQAAYVLTGDGARSLVSGPGEVAGRCTIAVVTLERA</sequence>
<dbReference type="InterPro" id="IPR010282">
    <property type="entry name" value="Uncharacterised_HutD/Ves"/>
</dbReference>
<dbReference type="EMBL" id="SDWV01000001">
    <property type="protein sequence ID" value="RYC14642.1"/>
    <property type="molecule type" value="Genomic_DNA"/>
</dbReference>
<evidence type="ECO:0000313" key="1">
    <source>
        <dbReference type="EMBL" id="RYC14642.1"/>
    </source>
</evidence>
<dbReference type="InterPro" id="IPR011051">
    <property type="entry name" value="RmlC_Cupin_sf"/>
</dbReference>
<gene>
    <name evidence="1" type="ORF">EUA94_00520</name>
</gene>
<dbReference type="RefSeq" id="WP_129423626.1">
    <property type="nucleotide sequence ID" value="NZ_SDWV01000001.1"/>
</dbReference>
<dbReference type="AlphaFoldDB" id="A0A4Q2T798"/>
<dbReference type="Gene3D" id="2.60.120.10">
    <property type="entry name" value="Jelly Rolls"/>
    <property type="match status" value="1"/>
</dbReference>
<protein>
    <submittedName>
        <fullName evidence="1">HutD family protein</fullName>
    </submittedName>
</protein>
<dbReference type="OrthoDB" id="9800082at2"/>
<dbReference type="PANTHER" id="PTHR37943:SF1">
    <property type="entry name" value="PROTEIN VES"/>
    <property type="match status" value="1"/>
</dbReference>
<dbReference type="Pfam" id="PF05962">
    <property type="entry name" value="HutD"/>
    <property type="match status" value="1"/>
</dbReference>
<reference evidence="1 2" key="1">
    <citation type="submission" date="2019-01" db="EMBL/GenBank/DDBJ databases">
        <title>Novel species of Nocardioides.</title>
        <authorList>
            <person name="Liu Q."/>
            <person name="X Y.-H."/>
        </authorList>
    </citation>
    <scope>NUCLEOTIDE SEQUENCE [LARGE SCALE GENOMIC DNA]</scope>
    <source>
        <strain evidence="1 2">HLT2-9</strain>
    </source>
</reference>
<accession>A0A4Q2T798</accession>
<dbReference type="Proteomes" id="UP000291101">
    <property type="component" value="Unassembled WGS sequence"/>
</dbReference>
<evidence type="ECO:0000313" key="2">
    <source>
        <dbReference type="Proteomes" id="UP000291101"/>
    </source>
</evidence>
<dbReference type="CDD" id="cd20293">
    <property type="entry name" value="cupin_HutD_N"/>
    <property type="match status" value="1"/>
</dbReference>
<dbReference type="InterPro" id="IPR014710">
    <property type="entry name" value="RmlC-like_jellyroll"/>
</dbReference>
<keyword evidence="2" id="KW-1185">Reference proteome</keyword>
<dbReference type="PANTHER" id="PTHR37943">
    <property type="entry name" value="PROTEIN VES"/>
    <property type="match status" value="1"/>
</dbReference>